<feature type="chain" id="PRO_5037365485" evidence="2">
    <location>
        <begin position="38"/>
        <end position="215"/>
    </location>
</feature>
<dbReference type="Proteomes" id="UP000655751">
    <property type="component" value="Unassembled WGS sequence"/>
</dbReference>
<dbReference type="AlphaFoldDB" id="A0A931I7Q1"/>
<feature type="signal peptide" evidence="2">
    <location>
        <begin position="1"/>
        <end position="37"/>
    </location>
</feature>
<dbReference type="Gene3D" id="2.60.40.1650">
    <property type="entry name" value="Porin MspA (Ig-like beta-sandwich domain)"/>
    <property type="match status" value="1"/>
</dbReference>
<evidence type="ECO:0000313" key="4">
    <source>
        <dbReference type="Proteomes" id="UP000655751"/>
    </source>
</evidence>
<name>A0A931I7Q1_9NOCA</name>
<dbReference type="SUPFAM" id="SSF56959">
    <property type="entry name" value="Leukocidin-like"/>
    <property type="match status" value="1"/>
</dbReference>
<comment type="caution">
    <text evidence="3">The sequence shown here is derived from an EMBL/GenBank/DDBJ whole genome shotgun (WGS) entry which is preliminary data.</text>
</comment>
<organism evidence="3 4">
    <name type="scientific">Nocardia bovistercoris</name>
    <dbReference type="NCBI Taxonomy" id="2785916"/>
    <lineage>
        <taxon>Bacteria</taxon>
        <taxon>Bacillati</taxon>
        <taxon>Actinomycetota</taxon>
        <taxon>Actinomycetes</taxon>
        <taxon>Mycobacteriales</taxon>
        <taxon>Nocardiaceae</taxon>
        <taxon>Nocardia</taxon>
    </lineage>
</organism>
<reference evidence="3" key="1">
    <citation type="submission" date="2020-11" db="EMBL/GenBank/DDBJ databases">
        <title>Nocardia NEAU-351.nov., a novel actinomycete isolated from the cow dung.</title>
        <authorList>
            <person name="Zhang X."/>
        </authorList>
    </citation>
    <scope>NUCLEOTIDE SEQUENCE</scope>
    <source>
        <strain evidence="3">NEAU-351</strain>
    </source>
</reference>
<keyword evidence="1 2" id="KW-0732">Signal</keyword>
<evidence type="ECO:0000256" key="2">
    <source>
        <dbReference type="SAM" id="SignalP"/>
    </source>
</evidence>
<protein>
    <submittedName>
        <fullName evidence="3">MspA family porin</fullName>
    </submittedName>
</protein>
<proteinExistence type="predicted"/>
<dbReference type="InterPro" id="IPR015286">
    <property type="entry name" value="Porin_fam_mycobact-type"/>
</dbReference>
<dbReference type="Gene3D" id="2.10.300.10">
    <property type="entry name" value="Porin MspA ribbon domain"/>
    <property type="match status" value="1"/>
</dbReference>
<gene>
    <name evidence="3" type="ORF">IT779_08890</name>
</gene>
<evidence type="ECO:0000256" key="1">
    <source>
        <dbReference type="ARBA" id="ARBA00022729"/>
    </source>
</evidence>
<dbReference type="InterPro" id="IPR036435">
    <property type="entry name" value="Leukocidin/porin_MspA_sf"/>
</dbReference>
<accession>A0A931I7Q1</accession>
<sequence length="215" mass="22111">MRATHGLLTRSARGARILAISSILAASLALGGGPASAAVDSSNSVVDSTGRAVEAVQADTRIDFVPPLDGNPLSREWFHDGTAAYKVTGPDAENWRGRVTIGYQVGYPATVGGRIRFEYSTPGLGVELGGSNGGLLKIDSLIPKAGVELDVGFGPGIQTFECAAGDISGPEGFIRLAGFHGSVTGVLGATNIRPFVRIVSAGGDTVITYGKPWTI</sequence>
<dbReference type="Pfam" id="PF09203">
    <property type="entry name" value="MspA"/>
    <property type="match status" value="1"/>
</dbReference>
<dbReference type="EMBL" id="JADMLG010000003">
    <property type="protein sequence ID" value="MBH0776399.1"/>
    <property type="molecule type" value="Genomic_DNA"/>
</dbReference>
<keyword evidence="4" id="KW-1185">Reference proteome</keyword>
<evidence type="ECO:0000313" key="3">
    <source>
        <dbReference type="EMBL" id="MBH0776399.1"/>
    </source>
</evidence>
<dbReference type="RefSeq" id="WP_196148741.1">
    <property type="nucleotide sequence ID" value="NZ_JADMLG010000003.1"/>
</dbReference>